<feature type="coiled-coil region" evidence="13">
    <location>
        <begin position="410"/>
        <end position="437"/>
    </location>
</feature>
<evidence type="ECO:0000259" key="15">
    <source>
        <dbReference type="Pfam" id="PF12632"/>
    </source>
</evidence>
<evidence type="ECO:0000256" key="4">
    <source>
        <dbReference type="ARBA" id="ARBA00007245"/>
    </source>
</evidence>
<evidence type="ECO:0000256" key="7">
    <source>
        <dbReference type="ARBA" id="ARBA00022692"/>
    </source>
</evidence>
<keyword evidence="7 14" id="KW-0812">Transmembrane</keyword>
<evidence type="ECO:0000256" key="1">
    <source>
        <dbReference type="ARBA" id="ARBA00004123"/>
    </source>
</evidence>
<keyword evidence="9 14" id="KW-1133">Transmembrane helix</keyword>
<evidence type="ECO:0000256" key="10">
    <source>
        <dbReference type="ARBA" id="ARBA00023054"/>
    </source>
</evidence>
<dbReference type="InterPro" id="IPR026859">
    <property type="entry name" value="Myosin-bd"/>
</dbReference>
<dbReference type="GO" id="GO:0005886">
    <property type="term" value="C:plasma membrane"/>
    <property type="evidence" value="ECO:0007669"/>
    <property type="project" value="UniProtKB-SubCell"/>
</dbReference>
<keyword evidence="10 13" id="KW-0175">Coiled coil</keyword>
<dbReference type="Pfam" id="PF12632">
    <property type="entry name" value="Vezatin"/>
    <property type="match status" value="1"/>
</dbReference>
<evidence type="ECO:0000256" key="8">
    <source>
        <dbReference type="ARBA" id="ARBA00022949"/>
    </source>
</evidence>
<dbReference type="AlphaFoldDB" id="A0A383UTJ2"/>
<gene>
    <name evidence="16" type="ORF">BLGHR1_13864</name>
</gene>
<evidence type="ECO:0000256" key="3">
    <source>
        <dbReference type="ARBA" id="ARBA00004651"/>
    </source>
</evidence>
<protein>
    <recommendedName>
        <fullName evidence="5">Vezatin</fullName>
    </recommendedName>
</protein>
<dbReference type="VEuPathDB" id="FungiDB:BLGHR1_13864"/>
<sequence>MEGVVLEDTPLAAYLEGKGQEDHNEDATPANLLPNPSFAPKGKLNTYKLRYKVPPPLWREVPQHRVVEILQDFYSRALDSRLSQADNARFLERFRYLIVASQLLNLHTYPSSSDSLRTSYAQEGDTLQLQAFSPTGAAFTALSAFSLAWLIHWARTSARSAAGRGRLAVMLTVLGIAGMISYAYFRRQWLQNLRQETVTELSNLIVSAYELDRAAANAISLVQEVELVSRGYRISSPLPPISRIEDRSQSRRCIRLRKQIRKSFVDVTTKYVEAVSQLQPLAEELDLEKYYDIYDITENDLTEASLGYSEIEAEDQESVRTLKLLAARYNTLRRIFLCSLMALNADGNKNDFHVWKIALERIRDTRVATASAGARLATLLNTEESFPVPPTPKLPLTPGRERWRAQSRQLNSLSTGIRGLQAKLQVLREESDRNLNKADGLSEFSSSLLTQYESLGTDLRALMQEWEEGKSALAANIDRNERRFSTLSGLISPTASLGGLTVVEEGSALEALQALNGETRPRSSTEISSMDFEEVFEATAIPRKRITLSREERIARLREDRAKRNSVRSSQDANTKMLRELESVIKMRPKTVSSKSGRISSI</sequence>
<dbReference type="Proteomes" id="UP000275772">
    <property type="component" value="Unassembled WGS sequence"/>
</dbReference>
<dbReference type="PANTHER" id="PTHR15989">
    <property type="entry name" value="VEZATIN"/>
    <property type="match status" value="1"/>
</dbReference>
<dbReference type="GO" id="GO:0098609">
    <property type="term" value="P:cell-cell adhesion"/>
    <property type="evidence" value="ECO:0007669"/>
    <property type="project" value="InterPro"/>
</dbReference>
<feature type="transmembrane region" description="Helical" evidence="14">
    <location>
        <begin position="136"/>
        <end position="155"/>
    </location>
</feature>
<evidence type="ECO:0000313" key="16">
    <source>
        <dbReference type="EMBL" id="SZF03076.1"/>
    </source>
</evidence>
<dbReference type="InterPro" id="IPR026858">
    <property type="entry name" value="Vezatin"/>
</dbReference>
<name>A0A383UTJ2_BLUHO</name>
<dbReference type="GO" id="GO:0005634">
    <property type="term" value="C:nucleus"/>
    <property type="evidence" value="ECO:0007669"/>
    <property type="project" value="UniProtKB-SubCell"/>
</dbReference>
<comment type="subcellular location">
    <subcellularLocation>
        <location evidence="2">Cell junction</location>
        <location evidence="2">Adherens junction</location>
    </subcellularLocation>
    <subcellularLocation>
        <location evidence="3">Cell membrane</location>
        <topology evidence="3">Multi-pass membrane protein</topology>
    </subcellularLocation>
    <subcellularLocation>
        <location evidence="1">Nucleus</location>
    </subcellularLocation>
</comment>
<evidence type="ECO:0000256" key="2">
    <source>
        <dbReference type="ARBA" id="ARBA00004536"/>
    </source>
</evidence>
<feature type="domain" description="Myosin-binding" evidence="15">
    <location>
        <begin position="145"/>
        <end position="424"/>
    </location>
</feature>
<dbReference type="EMBL" id="UNSH01000046">
    <property type="protein sequence ID" value="SZF03076.1"/>
    <property type="molecule type" value="Genomic_DNA"/>
</dbReference>
<keyword evidence="12" id="KW-0539">Nucleus</keyword>
<evidence type="ECO:0000256" key="14">
    <source>
        <dbReference type="SAM" id="Phobius"/>
    </source>
</evidence>
<accession>A0A383UTJ2</accession>
<keyword evidence="8" id="KW-0965">Cell junction</keyword>
<proteinExistence type="inferred from homology"/>
<evidence type="ECO:0000256" key="11">
    <source>
        <dbReference type="ARBA" id="ARBA00023136"/>
    </source>
</evidence>
<organism evidence="16 17">
    <name type="scientific">Blumeria hordei</name>
    <name type="common">Barley powdery mildew</name>
    <name type="synonym">Blumeria graminis f. sp. hordei</name>
    <dbReference type="NCBI Taxonomy" id="2867405"/>
    <lineage>
        <taxon>Eukaryota</taxon>
        <taxon>Fungi</taxon>
        <taxon>Dikarya</taxon>
        <taxon>Ascomycota</taxon>
        <taxon>Pezizomycotina</taxon>
        <taxon>Leotiomycetes</taxon>
        <taxon>Erysiphales</taxon>
        <taxon>Erysiphaceae</taxon>
        <taxon>Blumeria</taxon>
    </lineage>
</organism>
<comment type="similarity">
    <text evidence="4">Belongs to the vezatin family.</text>
</comment>
<evidence type="ECO:0000256" key="12">
    <source>
        <dbReference type="ARBA" id="ARBA00023242"/>
    </source>
</evidence>
<feature type="transmembrane region" description="Helical" evidence="14">
    <location>
        <begin position="167"/>
        <end position="185"/>
    </location>
</feature>
<keyword evidence="11 14" id="KW-0472">Membrane</keyword>
<evidence type="ECO:0000256" key="6">
    <source>
        <dbReference type="ARBA" id="ARBA00022475"/>
    </source>
</evidence>
<evidence type="ECO:0000256" key="13">
    <source>
        <dbReference type="SAM" id="Coils"/>
    </source>
</evidence>
<dbReference type="PANTHER" id="PTHR15989:SF5">
    <property type="entry name" value="VEZATIN"/>
    <property type="match status" value="1"/>
</dbReference>
<dbReference type="GO" id="GO:0017022">
    <property type="term" value="F:myosin binding"/>
    <property type="evidence" value="ECO:0007669"/>
    <property type="project" value="InterPro"/>
</dbReference>
<evidence type="ECO:0000313" key="17">
    <source>
        <dbReference type="Proteomes" id="UP000275772"/>
    </source>
</evidence>
<evidence type="ECO:0000256" key="5">
    <source>
        <dbReference type="ARBA" id="ARBA00018125"/>
    </source>
</evidence>
<evidence type="ECO:0000256" key="9">
    <source>
        <dbReference type="ARBA" id="ARBA00022989"/>
    </source>
</evidence>
<reference evidence="16 17" key="1">
    <citation type="submission" date="2017-11" db="EMBL/GenBank/DDBJ databases">
        <authorList>
            <person name="Kracher B."/>
        </authorList>
    </citation>
    <scope>NUCLEOTIDE SEQUENCE [LARGE SCALE GENOMIC DNA]</scope>
    <source>
        <strain evidence="16 17">RACE1</strain>
    </source>
</reference>
<keyword evidence="6" id="KW-1003">Cell membrane</keyword>